<feature type="compositionally biased region" description="Basic residues" evidence="1">
    <location>
        <begin position="99"/>
        <end position="112"/>
    </location>
</feature>
<feature type="region of interest" description="Disordered" evidence="1">
    <location>
        <begin position="83"/>
        <end position="112"/>
    </location>
</feature>
<proteinExistence type="predicted"/>
<protein>
    <recommendedName>
        <fullName evidence="4">Secreted protein</fullName>
    </recommendedName>
</protein>
<evidence type="ECO:0000313" key="2">
    <source>
        <dbReference type="EMBL" id="KAK2103123.1"/>
    </source>
</evidence>
<name>A0ABQ9V194_SAGOE</name>
<sequence>MPPKGLLSAAPALPATWSPCGNTALPPGPPSGTLHADTHVLLIPTCASLTLPRKVKRGSGPARIRVLSPLLFRAPKLGGVAGTPVAQAGRGRETEIRTRSHCPRRLRTPGNL</sequence>
<dbReference type="Proteomes" id="UP001266305">
    <property type="component" value="Unassembled WGS sequence"/>
</dbReference>
<evidence type="ECO:0000313" key="3">
    <source>
        <dbReference type="Proteomes" id="UP001266305"/>
    </source>
</evidence>
<dbReference type="EMBL" id="JASSZA010000008">
    <property type="protein sequence ID" value="KAK2103123.1"/>
    <property type="molecule type" value="Genomic_DNA"/>
</dbReference>
<keyword evidence="3" id="KW-1185">Reference proteome</keyword>
<reference evidence="2 3" key="1">
    <citation type="submission" date="2023-05" db="EMBL/GenBank/DDBJ databases">
        <title>B98-5 Cell Line De Novo Hybrid Assembly: An Optical Mapping Approach.</title>
        <authorList>
            <person name="Kananen K."/>
            <person name="Auerbach J.A."/>
            <person name="Kautto E."/>
            <person name="Blachly J.S."/>
        </authorList>
    </citation>
    <scope>NUCLEOTIDE SEQUENCE [LARGE SCALE GENOMIC DNA]</scope>
    <source>
        <strain evidence="2">B95-8</strain>
        <tissue evidence="2">Cell line</tissue>
    </source>
</reference>
<accession>A0ABQ9V194</accession>
<evidence type="ECO:0000256" key="1">
    <source>
        <dbReference type="SAM" id="MobiDB-lite"/>
    </source>
</evidence>
<evidence type="ECO:0008006" key="4">
    <source>
        <dbReference type="Google" id="ProtNLM"/>
    </source>
</evidence>
<organism evidence="2 3">
    <name type="scientific">Saguinus oedipus</name>
    <name type="common">Cotton-top tamarin</name>
    <name type="synonym">Oedipomidas oedipus</name>
    <dbReference type="NCBI Taxonomy" id="9490"/>
    <lineage>
        <taxon>Eukaryota</taxon>
        <taxon>Metazoa</taxon>
        <taxon>Chordata</taxon>
        <taxon>Craniata</taxon>
        <taxon>Vertebrata</taxon>
        <taxon>Euteleostomi</taxon>
        <taxon>Mammalia</taxon>
        <taxon>Eutheria</taxon>
        <taxon>Euarchontoglires</taxon>
        <taxon>Primates</taxon>
        <taxon>Haplorrhini</taxon>
        <taxon>Platyrrhini</taxon>
        <taxon>Cebidae</taxon>
        <taxon>Callitrichinae</taxon>
        <taxon>Saguinus</taxon>
    </lineage>
</organism>
<comment type="caution">
    <text evidence="2">The sequence shown here is derived from an EMBL/GenBank/DDBJ whole genome shotgun (WGS) entry which is preliminary data.</text>
</comment>
<gene>
    <name evidence="2" type="ORF">P7K49_016979</name>
</gene>